<gene>
    <name evidence="9" type="ORF">FE782_26870</name>
</gene>
<dbReference type="PROSITE" id="PS50928">
    <property type="entry name" value="ABC_TM1"/>
    <property type="match status" value="1"/>
</dbReference>
<sequence>MLTRSRSDRWFDAANYCILTLLLSAVLYPLYFVVIASVSDPDFVNAGRVWLYPRGMTFEGYERIFGDEAVGYGYRNSLLYTVVGTAINVALTLTGGYALSRRDLPGRTLFTFAIVFTMFFGGGLIPTYLLVKELGMVNTMWAMVVPNAVSAFNIVVARTFFQSTIPKELLEAAAVDGCPNTLFFLRIALPLSMPIVAVLTLFSAVGHWNSYFQALIYLNRDELMPLQIVLRNLLIASEVSDGMTSDMASSADQQRIVEVMKFGMIVVASLPVLALYPFLQKYFVKGVMIGSLKG</sequence>
<feature type="transmembrane region" description="Helical" evidence="7">
    <location>
        <begin position="182"/>
        <end position="205"/>
    </location>
</feature>
<reference evidence="9 10" key="1">
    <citation type="submission" date="2019-05" db="EMBL/GenBank/DDBJ databases">
        <authorList>
            <person name="Narsing Rao M.P."/>
            <person name="Li W.J."/>
        </authorList>
    </citation>
    <scope>NUCLEOTIDE SEQUENCE [LARGE SCALE GENOMIC DNA]</scope>
    <source>
        <strain evidence="9 10">SYSU_K30003</strain>
    </source>
</reference>
<dbReference type="Pfam" id="PF00528">
    <property type="entry name" value="BPD_transp_1"/>
    <property type="match status" value="1"/>
</dbReference>
<accession>A0A5R9G8K0</accession>
<keyword evidence="10" id="KW-1185">Reference proteome</keyword>
<dbReference type="CDD" id="cd06261">
    <property type="entry name" value="TM_PBP2"/>
    <property type="match status" value="1"/>
</dbReference>
<organism evidence="9 10">
    <name type="scientific">Paenibacillus antri</name>
    <dbReference type="NCBI Taxonomy" id="2582848"/>
    <lineage>
        <taxon>Bacteria</taxon>
        <taxon>Bacillati</taxon>
        <taxon>Bacillota</taxon>
        <taxon>Bacilli</taxon>
        <taxon>Bacillales</taxon>
        <taxon>Paenibacillaceae</taxon>
        <taxon>Paenibacillus</taxon>
    </lineage>
</organism>
<dbReference type="InterPro" id="IPR035906">
    <property type="entry name" value="MetI-like_sf"/>
</dbReference>
<evidence type="ECO:0000256" key="2">
    <source>
        <dbReference type="ARBA" id="ARBA00022448"/>
    </source>
</evidence>
<dbReference type="RefSeq" id="WP_138197455.1">
    <property type="nucleotide sequence ID" value="NZ_VCIW01000024.1"/>
</dbReference>
<evidence type="ECO:0000256" key="4">
    <source>
        <dbReference type="ARBA" id="ARBA00022692"/>
    </source>
</evidence>
<evidence type="ECO:0000313" key="9">
    <source>
        <dbReference type="EMBL" id="TLS49073.1"/>
    </source>
</evidence>
<dbReference type="GO" id="GO:0055085">
    <property type="term" value="P:transmembrane transport"/>
    <property type="evidence" value="ECO:0007669"/>
    <property type="project" value="InterPro"/>
</dbReference>
<name>A0A5R9G8K0_9BACL</name>
<keyword evidence="2 7" id="KW-0813">Transport</keyword>
<protein>
    <submittedName>
        <fullName evidence="9">Carbohydrate ABC transporter permease</fullName>
    </submittedName>
</protein>
<feature type="transmembrane region" description="Helical" evidence="7">
    <location>
        <begin position="259"/>
        <end position="279"/>
    </location>
</feature>
<feature type="domain" description="ABC transmembrane type-1" evidence="8">
    <location>
        <begin position="74"/>
        <end position="283"/>
    </location>
</feature>
<keyword evidence="6 7" id="KW-0472">Membrane</keyword>
<dbReference type="OrthoDB" id="9810086at2"/>
<keyword evidence="5 7" id="KW-1133">Transmembrane helix</keyword>
<dbReference type="InterPro" id="IPR000515">
    <property type="entry name" value="MetI-like"/>
</dbReference>
<comment type="caution">
    <text evidence="9">The sequence shown here is derived from an EMBL/GenBank/DDBJ whole genome shotgun (WGS) entry which is preliminary data.</text>
</comment>
<dbReference type="Proteomes" id="UP000309676">
    <property type="component" value="Unassembled WGS sequence"/>
</dbReference>
<feature type="transmembrane region" description="Helical" evidence="7">
    <location>
        <begin position="109"/>
        <end position="129"/>
    </location>
</feature>
<dbReference type="Gene3D" id="1.10.3720.10">
    <property type="entry name" value="MetI-like"/>
    <property type="match status" value="1"/>
</dbReference>
<feature type="transmembrane region" description="Helical" evidence="7">
    <location>
        <begin position="16"/>
        <end position="38"/>
    </location>
</feature>
<dbReference type="GO" id="GO:0005886">
    <property type="term" value="C:plasma membrane"/>
    <property type="evidence" value="ECO:0007669"/>
    <property type="project" value="UniProtKB-SubCell"/>
</dbReference>
<evidence type="ECO:0000256" key="5">
    <source>
        <dbReference type="ARBA" id="ARBA00022989"/>
    </source>
</evidence>
<keyword evidence="4 7" id="KW-0812">Transmembrane</keyword>
<evidence type="ECO:0000256" key="6">
    <source>
        <dbReference type="ARBA" id="ARBA00023136"/>
    </source>
</evidence>
<evidence type="ECO:0000256" key="7">
    <source>
        <dbReference type="RuleBase" id="RU363032"/>
    </source>
</evidence>
<dbReference type="PANTHER" id="PTHR43744:SF9">
    <property type="entry name" value="POLYGALACTURONAN_RHAMNOGALACTURONAN TRANSPORT SYSTEM PERMEASE PROTEIN YTCP"/>
    <property type="match status" value="1"/>
</dbReference>
<evidence type="ECO:0000259" key="8">
    <source>
        <dbReference type="PROSITE" id="PS50928"/>
    </source>
</evidence>
<keyword evidence="3" id="KW-1003">Cell membrane</keyword>
<dbReference type="SUPFAM" id="SSF161098">
    <property type="entry name" value="MetI-like"/>
    <property type="match status" value="1"/>
</dbReference>
<dbReference type="AlphaFoldDB" id="A0A5R9G8K0"/>
<evidence type="ECO:0000256" key="3">
    <source>
        <dbReference type="ARBA" id="ARBA00022475"/>
    </source>
</evidence>
<evidence type="ECO:0000313" key="10">
    <source>
        <dbReference type="Proteomes" id="UP000309676"/>
    </source>
</evidence>
<comment type="subcellular location">
    <subcellularLocation>
        <location evidence="1 7">Cell membrane</location>
        <topology evidence="1 7">Multi-pass membrane protein</topology>
    </subcellularLocation>
</comment>
<comment type="similarity">
    <text evidence="7">Belongs to the binding-protein-dependent transport system permease family.</text>
</comment>
<feature type="transmembrane region" description="Helical" evidence="7">
    <location>
        <begin position="78"/>
        <end position="97"/>
    </location>
</feature>
<proteinExistence type="inferred from homology"/>
<feature type="transmembrane region" description="Helical" evidence="7">
    <location>
        <begin position="141"/>
        <end position="161"/>
    </location>
</feature>
<evidence type="ECO:0000256" key="1">
    <source>
        <dbReference type="ARBA" id="ARBA00004651"/>
    </source>
</evidence>
<dbReference type="PANTHER" id="PTHR43744">
    <property type="entry name" value="ABC TRANSPORTER PERMEASE PROTEIN MG189-RELATED-RELATED"/>
    <property type="match status" value="1"/>
</dbReference>
<dbReference type="EMBL" id="VCIW01000024">
    <property type="protein sequence ID" value="TLS49073.1"/>
    <property type="molecule type" value="Genomic_DNA"/>
</dbReference>